<sequence>MNTFVCDPGTPPSTEQSPLSTPTMKSEVGITQELPVPVKRVGAADIIGFGQDGVTILRNTFRPEPRLAIKNFGYNDGWHVEKHVRIVGDTTGNGLADIIGFGDAGVLVSRNNGNGTFGPPGLALRNFGADAGGWTNAKHVRYAADLRKKGFVDLIGFGDAGVFVALNNGNGNFAPAKLVLKDFGYVVGGWKVGRHLRFLADTTGDGLPDIVGFGESSVFVSFNNGDGTFQPVKEVINDFTHATGGWRMDKHIRTVADLSGDGRVDILGFGEDGVYVALNIGNGTFQPVKHAIQGFGYNNTWRVGIHPRFVADTTGDGLGDIVGFGSGGVYVARNNGDGTFATATIVLYEFGYDHGWRVDKHPRFLADLTGNGAVDIVGFGEDAVWVSYNDGKGNFPAAVKIATEFAFNDGQWAVDKTVRWVSNMF</sequence>
<dbReference type="InterPro" id="IPR013517">
    <property type="entry name" value="FG-GAP"/>
</dbReference>
<dbReference type="Proteomes" id="UP000298030">
    <property type="component" value="Unassembled WGS sequence"/>
</dbReference>
<evidence type="ECO:0000256" key="1">
    <source>
        <dbReference type="ARBA" id="ARBA00022729"/>
    </source>
</evidence>
<feature type="compositionally biased region" description="Polar residues" evidence="2">
    <location>
        <begin position="12"/>
        <end position="23"/>
    </location>
</feature>
<dbReference type="Pfam" id="PF13517">
    <property type="entry name" value="FG-GAP_3"/>
    <property type="match status" value="1"/>
</dbReference>
<dbReference type="PANTHER" id="PTHR45460">
    <property type="entry name" value="SIMILAR TO CYSTEINE PROTEINASE"/>
    <property type="match status" value="1"/>
</dbReference>
<name>A0A4Y7TAH5_COPMI</name>
<reference evidence="3 4" key="1">
    <citation type="journal article" date="2019" name="Nat. Ecol. Evol.">
        <title>Megaphylogeny resolves global patterns of mushroom evolution.</title>
        <authorList>
            <person name="Varga T."/>
            <person name="Krizsan K."/>
            <person name="Foldi C."/>
            <person name="Dima B."/>
            <person name="Sanchez-Garcia M."/>
            <person name="Sanchez-Ramirez S."/>
            <person name="Szollosi G.J."/>
            <person name="Szarkandi J.G."/>
            <person name="Papp V."/>
            <person name="Albert L."/>
            <person name="Andreopoulos W."/>
            <person name="Angelini C."/>
            <person name="Antonin V."/>
            <person name="Barry K.W."/>
            <person name="Bougher N.L."/>
            <person name="Buchanan P."/>
            <person name="Buyck B."/>
            <person name="Bense V."/>
            <person name="Catcheside P."/>
            <person name="Chovatia M."/>
            <person name="Cooper J."/>
            <person name="Damon W."/>
            <person name="Desjardin D."/>
            <person name="Finy P."/>
            <person name="Geml J."/>
            <person name="Haridas S."/>
            <person name="Hughes K."/>
            <person name="Justo A."/>
            <person name="Karasinski D."/>
            <person name="Kautmanova I."/>
            <person name="Kiss B."/>
            <person name="Kocsube S."/>
            <person name="Kotiranta H."/>
            <person name="LaButti K.M."/>
            <person name="Lechner B.E."/>
            <person name="Liimatainen K."/>
            <person name="Lipzen A."/>
            <person name="Lukacs Z."/>
            <person name="Mihaltcheva S."/>
            <person name="Morgado L.N."/>
            <person name="Niskanen T."/>
            <person name="Noordeloos M.E."/>
            <person name="Ohm R.A."/>
            <person name="Ortiz-Santana B."/>
            <person name="Ovrebo C."/>
            <person name="Racz N."/>
            <person name="Riley R."/>
            <person name="Savchenko A."/>
            <person name="Shiryaev A."/>
            <person name="Soop K."/>
            <person name="Spirin V."/>
            <person name="Szebenyi C."/>
            <person name="Tomsovsky M."/>
            <person name="Tulloss R.E."/>
            <person name="Uehling J."/>
            <person name="Grigoriev I.V."/>
            <person name="Vagvolgyi C."/>
            <person name="Papp T."/>
            <person name="Martin F.M."/>
            <person name="Miettinen O."/>
            <person name="Hibbett D.S."/>
            <person name="Nagy L.G."/>
        </authorList>
    </citation>
    <scope>NUCLEOTIDE SEQUENCE [LARGE SCALE GENOMIC DNA]</scope>
    <source>
        <strain evidence="3 4">FP101781</strain>
    </source>
</reference>
<evidence type="ECO:0000313" key="3">
    <source>
        <dbReference type="EMBL" id="TEB31175.1"/>
    </source>
</evidence>
<dbReference type="OrthoDB" id="3153136at2759"/>
<keyword evidence="3" id="KW-0430">Lectin</keyword>
<comment type="caution">
    <text evidence="3">The sequence shown here is derived from an EMBL/GenBank/DDBJ whole genome shotgun (WGS) entry which is preliminary data.</text>
</comment>
<evidence type="ECO:0000256" key="2">
    <source>
        <dbReference type="SAM" id="MobiDB-lite"/>
    </source>
</evidence>
<keyword evidence="1" id="KW-0732">Signal</keyword>
<organism evidence="3 4">
    <name type="scientific">Coprinellus micaceus</name>
    <name type="common">Glistening ink-cap mushroom</name>
    <name type="synonym">Coprinus micaceus</name>
    <dbReference type="NCBI Taxonomy" id="71717"/>
    <lineage>
        <taxon>Eukaryota</taxon>
        <taxon>Fungi</taxon>
        <taxon>Dikarya</taxon>
        <taxon>Basidiomycota</taxon>
        <taxon>Agaricomycotina</taxon>
        <taxon>Agaricomycetes</taxon>
        <taxon>Agaricomycetidae</taxon>
        <taxon>Agaricales</taxon>
        <taxon>Agaricineae</taxon>
        <taxon>Psathyrellaceae</taxon>
        <taxon>Coprinellus</taxon>
    </lineage>
</organism>
<proteinExistence type="predicted"/>
<protein>
    <submittedName>
        <fullName evidence="3">Psathyrella Velutina lectin At 1.5a resolution</fullName>
    </submittedName>
</protein>
<dbReference type="PANTHER" id="PTHR45460:SF2">
    <property type="entry name" value="ALPHA 1,3 GLUCANASE, GH71 FAMILY (EUROFUNG)"/>
    <property type="match status" value="1"/>
</dbReference>
<feature type="region of interest" description="Disordered" evidence="2">
    <location>
        <begin position="1"/>
        <end position="23"/>
    </location>
</feature>
<dbReference type="GO" id="GO:0030246">
    <property type="term" value="F:carbohydrate binding"/>
    <property type="evidence" value="ECO:0007669"/>
    <property type="project" value="UniProtKB-KW"/>
</dbReference>
<dbReference type="SUPFAM" id="SSF69318">
    <property type="entry name" value="Integrin alpha N-terminal domain"/>
    <property type="match status" value="1"/>
</dbReference>
<gene>
    <name evidence="3" type="ORF">FA13DRAFT_481967</name>
</gene>
<dbReference type="InterPro" id="IPR028994">
    <property type="entry name" value="Integrin_alpha_N"/>
</dbReference>
<accession>A0A4Y7TAH5</accession>
<dbReference type="EMBL" id="QPFP01000020">
    <property type="protein sequence ID" value="TEB31175.1"/>
    <property type="molecule type" value="Genomic_DNA"/>
</dbReference>
<dbReference type="AlphaFoldDB" id="A0A4Y7TAH5"/>
<keyword evidence="4" id="KW-1185">Reference proteome</keyword>
<evidence type="ECO:0000313" key="4">
    <source>
        <dbReference type="Proteomes" id="UP000298030"/>
    </source>
</evidence>